<feature type="compositionally biased region" description="Polar residues" evidence="12">
    <location>
        <begin position="1000"/>
        <end position="1009"/>
    </location>
</feature>
<dbReference type="CDD" id="cd04280">
    <property type="entry name" value="ZnMc_astacin_like"/>
    <property type="match status" value="1"/>
</dbReference>
<feature type="domain" description="Peptidase M12A" evidence="15">
    <location>
        <begin position="40"/>
        <end position="237"/>
    </location>
</feature>
<feature type="region of interest" description="Disordered" evidence="12">
    <location>
        <begin position="1695"/>
        <end position="1735"/>
    </location>
</feature>
<feature type="compositionally biased region" description="Polar residues" evidence="12">
    <location>
        <begin position="927"/>
        <end position="942"/>
    </location>
</feature>
<sequence>MLICLGVFASVTALYAFLPPKLELYDYETLQFDRSVPEYETVLTPSDFELGAEIAENLRYINDNGDSDAIRSLIAASMQEYSTHTCIQWVPKTNNDINYVYIFPDRGCYSMVGKIGGKQSLSLGSGCIQKGIIIHELMHAVGFFHEQSRTDRDDYITILWNNIQPGMQGQFEKYGQGTIQSLGTTYDYSSIMHYGGKAFSRNGQPTMVPKQKGAQIGQRGGFSKTDIYKINKLYGCPTDGEKPETTTEPDTTTTTTATTTSTTAKPTISPTSFRTINPIPPTLPVITPECKNLRGDCDDLGKQGWCDRNPGWMRIHCPIPCGFCEKKSTGTTLPPPPIITFPPNDCDDLRVDCLVLVAQRYCKMSQNFMKTYCAKSCGFCFKPPPLEVSTSLPPTLVTNQPLITTWRTTTSLPGQTSTTSFPTEIPPTPHPCVDHKHFCQHWKTADLTCNETLGVEDSDRNKESMVRRYPSAPSANSSAFRANYNASSPSVKYTIQKPSPRPPYQAANTASHVVHSPGTSTITPTEEALHGQLAAASHSQLQNSNGAKLYKSSSSEYPTPTGISPSQLHIIAGSTLLRNAVAAAGYREERPGSNSGATSNYAAQLQTNAMQANIYSTINSMRLQQQHHAPTNTSKSPSAVALAAVQAAAAARSPIDPLRHGAYHAQIMYKNLVPQVPQPTVIPRPTVTASPHVVNRYSSQNGVKQSSSPTIVRAQTTPHYVVPHQTVGSPSRLAGGTHGSYHLQAPPMANVIPGSPGPPAQIQQLISTPSPRPSILRKRGDGTGTPVAAKRRLPFMDETPASPSSSSQPTAPTYNAGPTPPAFQPSKESVNGTPEESPRKRMRKQQFETDAIPEQIKMAINVMQPIAGGSGAWKFAGHPGFITPGVVEKKKRGRPRTNSRPATALPLELHQSVSVFVDIDSPEEKINPSSVSESAIRGSTASVPPVHIEVPNTKSQVKVKTEEDGEEIKAENTEHHDTSDEEDVTTPKPSHRKKAKLNKSSKGIRSSWRQRPIRTNIEAASRSYLSAEEQQAEDVAGFLADCLEESKKEHRIRQRIRELDPTPSGSKTFFDMVPRNRFACPKASTHPLSIQTWRPSKDNDLLVNHFNTYEEFESTYEKYRKLKHLQRQEARFNSSIHIREAAERCVEYCERNVNSFCASLGFQLSSPNSAMAKEDLIFLMENVLKERLQVSEGFASAGTSLCHVGDTSRLPLVSCIEGKDESLSSSATLAALEGCSGSDTDEISDRSDSKDIEQLVDEMVFFITREDADSVFDAFVDRTFTREVTGRPVKAQCGQKATNGILSSRRSRARLLQSDSFTSILKNVKSFLNESHELFDNVFSMGSAYQSRSWWNIVTSKRSKRKPARLSCRKMSSCLELPKSSETSSSLREDRSRTVSEETVAELNLCSLRDELAVRLHHMNLQVNEQIRFEEKLLEIFDRFFESYNPKDHWKAMLDMERDCEDGDSEGIVHKKRIERLRYVLMLPPGKLAPEKKPDFGDHCGTVISCPDEVEMNRYMLGISPFWRGPMVKNNTNAFYLTRTGRRMHDRDESYSPLDENQKEYYLEDLVDYRESTRLRKDYSTMERIWSQLENLEISPKEPVVKKGPERSNWMSRRKLARFANEDVVCLGSIQKDVLKIPECVNATSYSEEASEFLSKGASTREILATAFKAIRQTTLMMIQTRNAILELVHNVVEDGDEEEDDDHDESVDDEEEFSRQMEQAVQDSYQELQSTSKA</sequence>
<dbReference type="PROSITE" id="PS51864">
    <property type="entry name" value="ASTACIN"/>
    <property type="match status" value="1"/>
</dbReference>
<feature type="compositionally biased region" description="Acidic residues" evidence="12">
    <location>
        <begin position="1695"/>
        <end position="1713"/>
    </location>
</feature>
<dbReference type="PANTHER" id="PTHR10127">
    <property type="entry name" value="DISCOIDIN, CUB, EGF, LAMININ , AND ZINC METALLOPROTEASE DOMAIN CONTAINING"/>
    <property type="match status" value="1"/>
</dbReference>
<dbReference type="Proteomes" id="UP001303046">
    <property type="component" value="Unassembled WGS sequence"/>
</dbReference>
<keyword evidence="3 10" id="KW-0479">Metal-binding</keyword>
<proteinExistence type="predicted"/>
<dbReference type="Gene3D" id="3.40.390.10">
    <property type="entry name" value="Collagenase (Catalytic Domain)"/>
    <property type="match status" value="1"/>
</dbReference>
<feature type="domain" description="ShKT" evidence="14">
    <location>
        <begin position="290"/>
        <end position="324"/>
    </location>
</feature>
<dbReference type="InterPro" id="IPR001506">
    <property type="entry name" value="Peptidase_M12A"/>
</dbReference>
<dbReference type="InterPro" id="IPR003582">
    <property type="entry name" value="ShKT_dom"/>
</dbReference>
<reference evidence="16 17" key="1">
    <citation type="submission" date="2023-08" db="EMBL/GenBank/DDBJ databases">
        <title>A Necator americanus chromosomal reference genome.</title>
        <authorList>
            <person name="Ilik V."/>
            <person name="Petrzelkova K.J."/>
            <person name="Pardy F."/>
            <person name="Fuh T."/>
            <person name="Niatou-Singa F.S."/>
            <person name="Gouil Q."/>
            <person name="Baker L."/>
            <person name="Ritchie M.E."/>
            <person name="Jex A.R."/>
            <person name="Gazzola D."/>
            <person name="Li H."/>
            <person name="Toshio Fujiwara R."/>
            <person name="Zhan B."/>
            <person name="Aroian R.V."/>
            <person name="Pafco B."/>
            <person name="Schwarz E.M."/>
        </authorList>
    </citation>
    <scope>NUCLEOTIDE SEQUENCE [LARGE SCALE GENOMIC DNA]</scope>
    <source>
        <strain evidence="16 17">Aroian</strain>
        <tissue evidence="16">Whole animal</tissue>
    </source>
</reference>
<dbReference type="PANTHER" id="PTHR10127:SF897">
    <property type="entry name" value="ZINC METALLOPROTEINASE NAS-15"/>
    <property type="match status" value="1"/>
</dbReference>
<feature type="compositionally biased region" description="Basic and acidic residues" evidence="12">
    <location>
        <begin position="959"/>
        <end position="978"/>
    </location>
</feature>
<feature type="compositionally biased region" description="Polar residues" evidence="12">
    <location>
        <begin position="506"/>
        <end position="523"/>
    </location>
</feature>
<dbReference type="PROSITE" id="PS51670">
    <property type="entry name" value="SHKT"/>
    <property type="match status" value="2"/>
</dbReference>
<dbReference type="SMART" id="SM00235">
    <property type="entry name" value="ZnMc"/>
    <property type="match status" value="1"/>
</dbReference>
<feature type="compositionally biased region" description="Basic residues" evidence="12">
    <location>
        <begin position="989"/>
        <end position="999"/>
    </location>
</feature>
<evidence type="ECO:0000256" key="9">
    <source>
        <dbReference type="PROSITE-ProRule" id="PRU01005"/>
    </source>
</evidence>
<feature type="region of interest" description="Disordered" evidence="12">
    <location>
        <begin position="238"/>
        <end position="278"/>
    </location>
</feature>
<evidence type="ECO:0000256" key="3">
    <source>
        <dbReference type="ARBA" id="ARBA00022723"/>
    </source>
</evidence>
<feature type="region of interest" description="Disordered" evidence="12">
    <location>
        <begin position="751"/>
        <end position="846"/>
    </location>
</feature>
<comment type="function">
    <text evidence="1">Metalloprotease.</text>
</comment>
<keyword evidence="5 10" id="KW-0862">Zinc</keyword>
<feature type="binding site" evidence="10">
    <location>
        <position position="135"/>
    </location>
    <ligand>
        <name>Zn(2+)</name>
        <dbReference type="ChEBI" id="CHEBI:29105"/>
        <note>catalytic</note>
    </ligand>
</feature>
<dbReference type="Pfam" id="PF01400">
    <property type="entry name" value="Astacin"/>
    <property type="match status" value="1"/>
</dbReference>
<evidence type="ECO:0000256" key="12">
    <source>
        <dbReference type="SAM" id="MobiDB-lite"/>
    </source>
</evidence>
<evidence type="ECO:0000256" key="7">
    <source>
        <dbReference type="ARBA" id="ARBA00023145"/>
    </source>
</evidence>
<feature type="compositionally biased region" description="Polar residues" evidence="12">
    <location>
        <begin position="1717"/>
        <end position="1735"/>
    </location>
</feature>
<dbReference type="PROSITE" id="PS51321">
    <property type="entry name" value="TFIIS_CENTRAL"/>
    <property type="match status" value="1"/>
</dbReference>
<dbReference type="SUPFAM" id="SSF55486">
    <property type="entry name" value="Metalloproteases ('zincins'), catalytic domain"/>
    <property type="match status" value="1"/>
</dbReference>
<feature type="binding site" evidence="10">
    <location>
        <position position="145"/>
    </location>
    <ligand>
        <name>Zn(2+)</name>
        <dbReference type="ChEBI" id="CHEBI:29105"/>
        <note>catalytic</note>
    </ligand>
</feature>
<feature type="domain" description="ShKT" evidence="14">
    <location>
        <begin position="346"/>
        <end position="380"/>
    </location>
</feature>
<keyword evidence="17" id="KW-1185">Reference proteome</keyword>
<feature type="chain" id="PRO_5044956263" description="Metalloendopeptidase" evidence="11">
    <location>
        <begin position="17"/>
        <end position="1735"/>
    </location>
</feature>
<feature type="binding site" evidence="10">
    <location>
        <position position="139"/>
    </location>
    <ligand>
        <name>Zn(2+)</name>
        <dbReference type="ChEBI" id="CHEBI:29105"/>
        <note>catalytic</note>
    </ligand>
</feature>
<keyword evidence="11" id="KW-0732">Signal</keyword>
<dbReference type="SMART" id="SM00254">
    <property type="entry name" value="ShKT"/>
    <property type="match status" value="2"/>
</dbReference>
<protein>
    <recommendedName>
        <fullName evidence="11">Metalloendopeptidase</fullName>
        <ecNumber evidence="11">3.4.24.-</ecNumber>
    </recommendedName>
</protein>
<dbReference type="EC" id="3.4.24.-" evidence="11"/>
<feature type="signal peptide" evidence="11">
    <location>
        <begin position="1"/>
        <end position="16"/>
    </location>
</feature>
<dbReference type="InterPro" id="IPR034035">
    <property type="entry name" value="Astacin-like_dom"/>
</dbReference>
<dbReference type="InterPro" id="IPR003618">
    <property type="entry name" value="TFIIS_cen_dom"/>
</dbReference>
<keyword evidence="4 10" id="KW-0378">Hydrolase</keyword>
<evidence type="ECO:0000256" key="8">
    <source>
        <dbReference type="ARBA" id="ARBA00023157"/>
    </source>
</evidence>
<gene>
    <name evidence="16" type="primary">Necator_chrX.g21831</name>
    <name evidence="16" type="ORF">RB195_021670</name>
</gene>
<feature type="compositionally biased region" description="Low complexity" evidence="12">
    <location>
        <begin position="799"/>
        <end position="813"/>
    </location>
</feature>
<dbReference type="InterPro" id="IPR006026">
    <property type="entry name" value="Peptidase_Metallo"/>
</dbReference>
<evidence type="ECO:0000256" key="1">
    <source>
        <dbReference type="ARBA" id="ARBA00002657"/>
    </source>
</evidence>
<dbReference type="InterPro" id="IPR024079">
    <property type="entry name" value="MetalloPept_cat_dom_sf"/>
</dbReference>
<keyword evidence="7" id="KW-0865">Zymogen</keyword>
<keyword evidence="2 10" id="KW-0645">Protease</keyword>
<organism evidence="16 17">
    <name type="scientific">Necator americanus</name>
    <name type="common">Human hookworm</name>
    <dbReference type="NCBI Taxonomy" id="51031"/>
    <lineage>
        <taxon>Eukaryota</taxon>
        <taxon>Metazoa</taxon>
        <taxon>Ecdysozoa</taxon>
        <taxon>Nematoda</taxon>
        <taxon>Chromadorea</taxon>
        <taxon>Rhabditida</taxon>
        <taxon>Rhabditina</taxon>
        <taxon>Rhabditomorpha</taxon>
        <taxon>Strongyloidea</taxon>
        <taxon>Ancylostomatidae</taxon>
        <taxon>Bunostominae</taxon>
        <taxon>Necator</taxon>
    </lineage>
</organism>
<feature type="disulfide bond" evidence="9">
    <location>
        <begin position="290"/>
        <end position="324"/>
    </location>
</feature>
<dbReference type="PRINTS" id="PR00480">
    <property type="entry name" value="ASTACIN"/>
</dbReference>
<evidence type="ECO:0000256" key="6">
    <source>
        <dbReference type="ARBA" id="ARBA00023049"/>
    </source>
</evidence>
<keyword evidence="8 9" id="KW-1015">Disulfide bond</keyword>
<evidence type="ECO:0000259" key="15">
    <source>
        <dbReference type="PROSITE" id="PS51864"/>
    </source>
</evidence>
<evidence type="ECO:0000313" key="17">
    <source>
        <dbReference type="Proteomes" id="UP001303046"/>
    </source>
</evidence>
<evidence type="ECO:0000313" key="16">
    <source>
        <dbReference type="EMBL" id="KAK6760273.1"/>
    </source>
</evidence>
<evidence type="ECO:0000259" key="13">
    <source>
        <dbReference type="PROSITE" id="PS51321"/>
    </source>
</evidence>
<feature type="region of interest" description="Disordered" evidence="12">
    <location>
        <begin position="924"/>
        <end position="1012"/>
    </location>
</feature>
<comment type="caution">
    <text evidence="16">The sequence shown here is derived from an EMBL/GenBank/DDBJ whole genome shotgun (WGS) entry which is preliminary data.</text>
</comment>
<comment type="caution">
    <text evidence="9">Lacks conserved residue(s) required for the propagation of feature annotation.</text>
</comment>
<evidence type="ECO:0000256" key="11">
    <source>
        <dbReference type="RuleBase" id="RU361183"/>
    </source>
</evidence>
<accession>A0ABR1ECE9</accession>
<feature type="disulfide bond" evidence="9">
    <location>
        <begin position="346"/>
        <end position="380"/>
    </location>
</feature>
<evidence type="ECO:0000256" key="2">
    <source>
        <dbReference type="ARBA" id="ARBA00022670"/>
    </source>
</evidence>
<name>A0ABR1ECE9_NECAM</name>
<keyword evidence="6 10" id="KW-0482">Metalloprotease</keyword>
<feature type="region of interest" description="Disordered" evidence="12">
    <location>
        <begin position="458"/>
        <end position="523"/>
    </location>
</feature>
<feature type="compositionally biased region" description="Polar residues" evidence="12">
    <location>
        <begin position="473"/>
        <end position="497"/>
    </location>
</feature>
<dbReference type="Pfam" id="PF01549">
    <property type="entry name" value="ShK"/>
    <property type="match status" value="2"/>
</dbReference>
<evidence type="ECO:0000256" key="10">
    <source>
        <dbReference type="PROSITE-ProRule" id="PRU01211"/>
    </source>
</evidence>
<feature type="active site" evidence="10">
    <location>
        <position position="136"/>
    </location>
</feature>
<evidence type="ECO:0000259" key="14">
    <source>
        <dbReference type="PROSITE" id="PS51670"/>
    </source>
</evidence>
<evidence type="ECO:0000256" key="4">
    <source>
        <dbReference type="ARBA" id="ARBA00022801"/>
    </source>
</evidence>
<feature type="domain" description="TFIIS central" evidence="13">
    <location>
        <begin position="1681"/>
        <end position="1735"/>
    </location>
</feature>
<comment type="cofactor">
    <cofactor evidence="10 11">
        <name>Zn(2+)</name>
        <dbReference type="ChEBI" id="CHEBI:29105"/>
    </cofactor>
    <text evidence="10 11">Binds 1 zinc ion per subunit.</text>
</comment>
<dbReference type="EMBL" id="JAVFWL010000006">
    <property type="protein sequence ID" value="KAK6760273.1"/>
    <property type="molecule type" value="Genomic_DNA"/>
</dbReference>
<evidence type="ECO:0000256" key="5">
    <source>
        <dbReference type="ARBA" id="ARBA00022833"/>
    </source>
</evidence>
<feature type="compositionally biased region" description="Low complexity" evidence="12">
    <location>
        <begin position="246"/>
        <end position="271"/>
    </location>
</feature>